<accession>A0A3Q8IMM0</accession>
<evidence type="ECO:0000256" key="2">
    <source>
        <dbReference type="SAM" id="SignalP"/>
    </source>
</evidence>
<keyword evidence="2" id="KW-0732">Signal</keyword>
<reference evidence="3 4" key="1">
    <citation type="journal article" date="2018" name="Sci. Rep.">
        <title>A complete Leishmania donovani reference genome identifies novel genetic variations associated with virulence.</title>
        <authorList>
            <person name="Lypaczewski P."/>
            <person name="Hoshizaki J."/>
            <person name="Zhang W.-W."/>
            <person name="McCall L.-I."/>
            <person name="Torcivia-Rodriguez J."/>
            <person name="Simonyan V."/>
            <person name="Kaur A."/>
            <person name="Dewar K."/>
            <person name="Matlashewski G."/>
        </authorList>
    </citation>
    <scope>NUCLEOTIDE SEQUENCE [LARGE SCALE GENOMIC DNA]</scope>
    <source>
        <strain evidence="3 4">LdCL</strain>
    </source>
</reference>
<dbReference type="VEuPathDB" id="TriTrypDB:LDHU3_35.4540"/>
<proteinExistence type="predicted"/>
<evidence type="ECO:0000256" key="1">
    <source>
        <dbReference type="SAM" id="MobiDB-lite"/>
    </source>
</evidence>
<feature type="signal peptide" evidence="2">
    <location>
        <begin position="1"/>
        <end position="35"/>
    </location>
</feature>
<evidence type="ECO:0000313" key="4">
    <source>
        <dbReference type="Proteomes" id="UP000274082"/>
    </source>
</evidence>
<gene>
    <name evidence="3" type="ORF">LdCL_350039600</name>
</gene>
<organism evidence="3 4">
    <name type="scientific">Leishmania donovani</name>
    <dbReference type="NCBI Taxonomy" id="5661"/>
    <lineage>
        <taxon>Eukaryota</taxon>
        <taxon>Discoba</taxon>
        <taxon>Euglenozoa</taxon>
        <taxon>Kinetoplastea</taxon>
        <taxon>Metakinetoplastina</taxon>
        <taxon>Trypanosomatida</taxon>
        <taxon>Trypanosomatidae</taxon>
        <taxon>Leishmaniinae</taxon>
        <taxon>Leishmania</taxon>
    </lineage>
</organism>
<feature type="chain" id="PRO_5018699561" evidence="2">
    <location>
        <begin position="36"/>
        <end position="718"/>
    </location>
</feature>
<feature type="compositionally biased region" description="Basic and acidic residues" evidence="1">
    <location>
        <begin position="689"/>
        <end position="712"/>
    </location>
</feature>
<evidence type="ECO:0000313" key="3">
    <source>
        <dbReference type="EMBL" id="AYU83146.1"/>
    </source>
</evidence>
<feature type="region of interest" description="Disordered" evidence="1">
    <location>
        <begin position="689"/>
        <end position="718"/>
    </location>
</feature>
<sequence>MHAGPTRTTFSFFIHRQLRSLCVFWLLTFTTPVSGGHCRGCVMWPARLYSGRVALAAATTAGRGERAYPRAEAQVAPHLTVLSSPAITLRRMAHFSSTPTSLCSRSPTSPLDALVDEVSPFIPATFTSIPQISRQLPPELMERVCDPVCGGLRPLLSRYAERFESKMIGQVHVVRSRLRQRESTAPCRRANAGAEAGHSFAVPLSSSGNAAATAPKSNSVDLQAIFTELQELFPSYLVPVKALWTTAPEAEEQQVRARVLDALRSPQHRAWLTFHKHPAHCASRSTSADEGERTHVLEHGYVQLRLDPAAGDNRAAAPMPQSPNTRMAGHEVQPYEWYRVARVLPTTARELLFSGELQEQATLLLPPGRDVWHVLLSAPALFELRYAAPTTVHSGQQARVPTLSAEASSSAPACVTYDATPPPSLCASVYVRFRLEERFVPTDMAGAHEESILRELETLTADRAASACGLSSRQRRRKRKLQRQLAYLRNPTPYFDERVLAQHLFDLLPLRDGVHQSALLGSLPQPAVQAFPQNVTELLQARNDLFQLSDARHGILVQRADAPKVAQRSIESVTGEEILLHIFSSYSLRSDPREGTTISRSLPRLPRLVRERLFAMQDIIAEVLLLYPDKVEVLADRSSNISPLSLSSSPHTSEADERALRELRAVRGRRDFLVPFRFVGQWQAKLTEKYTKQQEKDATKSMRARQRSESSHRRPARY</sequence>
<keyword evidence="4" id="KW-1185">Reference proteome</keyword>
<dbReference type="EMBL" id="CP029534">
    <property type="protein sequence ID" value="AYU83146.1"/>
    <property type="molecule type" value="Genomic_DNA"/>
</dbReference>
<dbReference type="VEuPathDB" id="TriTrypDB:LdCL_350039600"/>
<dbReference type="AlphaFoldDB" id="A0A3Q8IMM0"/>
<dbReference type="OrthoDB" id="272369at2759"/>
<protein>
    <submittedName>
        <fullName evidence="3">Uncharacterized protein</fullName>
    </submittedName>
</protein>
<dbReference type="VEuPathDB" id="TriTrypDB:LdBPK_353460.1"/>
<dbReference type="Proteomes" id="UP000274082">
    <property type="component" value="Chromosome 35"/>
</dbReference>
<name>A0A3Q8IMM0_LEIDO</name>